<dbReference type="EMBL" id="BOOA01000069">
    <property type="protein sequence ID" value="GIH27987.1"/>
    <property type="molecule type" value="Genomic_DNA"/>
</dbReference>
<keyword evidence="1" id="KW-1133">Transmembrane helix</keyword>
<evidence type="ECO:0000256" key="1">
    <source>
        <dbReference type="SAM" id="Phobius"/>
    </source>
</evidence>
<evidence type="ECO:0000313" key="2">
    <source>
        <dbReference type="EMBL" id="GIH27987.1"/>
    </source>
</evidence>
<feature type="transmembrane region" description="Helical" evidence="1">
    <location>
        <begin position="172"/>
        <end position="194"/>
    </location>
</feature>
<feature type="transmembrane region" description="Helical" evidence="1">
    <location>
        <begin position="206"/>
        <end position="224"/>
    </location>
</feature>
<proteinExistence type="predicted"/>
<evidence type="ECO:0008006" key="4">
    <source>
        <dbReference type="Google" id="ProtNLM"/>
    </source>
</evidence>
<keyword evidence="1" id="KW-0812">Transmembrane</keyword>
<sequence length="237" mass="25290">MTRRFLAGGVIAGPLFVATFLIEGATRAHYDPLRHPVSSLELGDFGWIQSVNFVVAGLLTLGFAIGLRRVLRPGGTHSPASLQISRPVRGSTRGSTWGPLLIGIWAIHLIFAGVFVTDPVSGYPPGTPDLLTEFGSAHAAVHDLVSIPGFLSLAAAPFVLSRRFAAYGARAWSRYSILTGIAFVTAFVLATVGFNQVDGLVDIAGLLQRVTAVIGWCWLTLLAAHHLRTLRKPRTGA</sequence>
<reference evidence="2" key="1">
    <citation type="submission" date="2021-01" db="EMBL/GenBank/DDBJ databases">
        <title>Whole genome shotgun sequence of Acrocarpospora phusangensis NBRC 108782.</title>
        <authorList>
            <person name="Komaki H."/>
            <person name="Tamura T."/>
        </authorList>
    </citation>
    <scope>NUCLEOTIDE SEQUENCE</scope>
    <source>
        <strain evidence="2">NBRC 108782</strain>
    </source>
</reference>
<evidence type="ECO:0000313" key="3">
    <source>
        <dbReference type="Proteomes" id="UP000640052"/>
    </source>
</evidence>
<dbReference type="Pfam" id="PF06197">
    <property type="entry name" value="DUF998"/>
    <property type="match status" value="2"/>
</dbReference>
<accession>A0A919QKS5</accession>
<protein>
    <recommendedName>
        <fullName evidence="4">DUF998 domain-containing protein</fullName>
    </recommendedName>
</protein>
<name>A0A919QKS5_9ACTN</name>
<gene>
    <name evidence="2" type="ORF">Aph01nite_62970</name>
</gene>
<dbReference type="Proteomes" id="UP000640052">
    <property type="component" value="Unassembled WGS sequence"/>
</dbReference>
<feature type="transmembrane region" description="Helical" evidence="1">
    <location>
        <begin position="96"/>
        <end position="117"/>
    </location>
</feature>
<comment type="caution">
    <text evidence="2">The sequence shown here is derived from an EMBL/GenBank/DDBJ whole genome shotgun (WGS) entry which is preliminary data.</text>
</comment>
<organism evidence="2 3">
    <name type="scientific">Acrocarpospora phusangensis</name>
    <dbReference type="NCBI Taxonomy" id="1070424"/>
    <lineage>
        <taxon>Bacteria</taxon>
        <taxon>Bacillati</taxon>
        <taxon>Actinomycetota</taxon>
        <taxon>Actinomycetes</taxon>
        <taxon>Streptosporangiales</taxon>
        <taxon>Streptosporangiaceae</taxon>
        <taxon>Acrocarpospora</taxon>
    </lineage>
</organism>
<keyword evidence="1" id="KW-0472">Membrane</keyword>
<feature type="transmembrane region" description="Helical" evidence="1">
    <location>
        <begin position="137"/>
        <end position="160"/>
    </location>
</feature>
<dbReference type="AlphaFoldDB" id="A0A919QKS5"/>
<dbReference type="InterPro" id="IPR009339">
    <property type="entry name" value="DUF998"/>
</dbReference>
<feature type="transmembrane region" description="Helical" evidence="1">
    <location>
        <begin position="48"/>
        <end position="67"/>
    </location>
</feature>
<keyword evidence="3" id="KW-1185">Reference proteome</keyword>